<evidence type="ECO:0000313" key="6">
    <source>
        <dbReference type="EMBL" id="ASB88002.1"/>
    </source>
</evidence>
<dbReference type="InterPro" id="IPR003825">
    <property type="entry name" value="Colicin-V_CvpA"/>
</dbReference>
<organism evidence="6 7">
    <name type="scientific">Bacillus sonorensis</name>
    <dbReference type="NCBI Taxonomy" id="119858"/>
    <lineage>
        <taxon>Bacteria</taxon>
        <taxon>Bacillati</taxon>
        <taxon>Bacillota</taxon>
        <taxon>Bacilli</taxon>
        <taxon>Bacillales</taxon>
        <taxon>Bacillaceae</taxon>
        <taxon>Bacillus</taxon>
    </lineage>
</organism>
<evidence type="ECO:0000256" key="4">
    <source>
        <dbReference type="ARBA" id="ARBA00023136"/>
    </source>
</evidence>
<keyword evidence="2 5" id="KW-0812">Transmembrane</keyword>
<evidence type="ECO:0000256" key="3">
    <source>
        <dbReference type="ARBA" id="ARBA00022989"/>
    </source>
</evidence>
<dbReference type="Pfam" id="PF02674">
    <property type="entry name" value="Colicin_V"/>
    <property type="match status" value="1"/>
</dbReference>
<evidence type="ECO:0000256" key="1">
    <source>
        <dbReference type="ARBA" id="ARBA00004141"/>
    </source>
</evidence>
<dbReference type="GeneID" id="92854550"/>
<name>A0ABN5AB91_9BACI</name>
<dbReference type="EMBL" id="CP021920">
    <property type="protein sequence ID" value="ASB88002.1"/>
    <property type="molecule type" value="Genomic_DNA"/>
</dbReference>
<proteinExistence type="predicted"/>
<feature type="transmembrane region" description="Helical" evidence="5">
    <location>
        <begin position="75"/>
        <end position="103"/>
    </location>
</feature>
<evidence type="ECO:0000313" key="7">
    <source>
        <dbReference type="Proteomes" id="UP000196877"/>
    </source>
</evidence>
<sequence length="178" mass="19561">MLDIIIIILLLSGLFIGLKRGFIRQFIRLVTFIAAIAVAGAYCRDLAPKLSWIPSPDFTGGQTALTFVSGSIENAYYNMIAFLILFFLTIILLRIAASFLDAVAQIPILKQINQILGAVLGFAEIYLFVFIVLFVGSLLPIDVLQNMMAHSALADVIVNKTPYLSNLLNNLPLQHGSF</sequence>
<dbReference type="RefSeq" id="WP_006637919.1">
    <property type="nucleotide sequence ID" value="NZ_BORD01000003.1"/>
</dbReference>
<keyword evidence="7" id="KW-1185">Reference proteome</keyword>
<keyword evidence="4 5" id="KW-0472">Membrane</keyword>
<comment type="subcellular location">
    <subcellularLocation>
        <location evidence="1">Membrane</location>
        <topology evidence="1">Multi-pass membrane protein</topology>
    </subcellularLocation>
</comment>
<gene>
    <name evidence="6" type="ORF">S101395_01492</name>
</gene>
<feature type="transmembrane region" description="Helical" evidence="5">
    <location>
        <begin position="6"/>
        <end position="22"/>
    </location>
</feature>
<evidence type="ECO:0000256" key="2">
    <source>
        <dbReference type="ARBA" id="ARBA00022692"/>
    </source>
</evidence>
<reference evidence="6 7" key="1">
    <citation type="submission" date="2017-06" db="EMBL/GenBank/DDBJ databases">
        <title>Genome sequence of Bacillus sonorensis strain SRCM101395.</title>
        <authorList>
            <person name="Cho S.H."/>
        </authorList>
    </citation>
    <scope>NUCLEOTIDE SEQUENCE [LARGE SCALE GENOMIC DNA]</scope>
    <source>
        <strain evidence="6 7">SRCM101395</strain>
    </source>
</reference>
<evidence type="ECO:0000256" key="5">
    <source>
        <dbReference type="SAM" id="Phobius"/>
    </source>
</evidence>
<keyword evidence="3 5" id="KW-1133">Transmembrane helix</keyword>
<accession>A0ABN5AB91</accession>
<dbReference type="Proteomes" id="UP000196877">
    <property type="component" value="Chromosome"/>
</dbReference>
<feature type="transmembrane region" description="Helical" evidence="5">
    <location>
        <begin position="115"/>
        <end position="139"/>
    </location>
</feature>
<protein>
    <submittedName>
        <fullName evidence="6">Transmembrane protein YshB</fullName>
    </submittedName>
</protein>
<dbReference type="PANTHER" id="PTHR37306:SF1">
    <property type="entry name" value="COLICIN V PRODUCTION PROTEIN"/>
    <property type="match status" value="1"/>
</dbReference>
<dbReference type="PANTHER" id="PTHR37306">
    <property type="entry name" value="COLICIN V PRODUCTION PROTEIN"/>
    <property type="match status" value="1"/>
</dbReference>